<dbReference type="GO" id="GO:0005768">
    <property type="term" value="C:endosome"/>
    <property type="evidence" value="ECO:0007669"/>
    <property type="project" value="TreeGrafter"/>
</dbReference>
<name>A0A5N5T0F5_9CRUS</name>
<proteinExistence type="predicted"/>
<dbReference type="GO" id="GO:0052851">
    <property type="term" value="F:ferric-chelate reductase (NADPH) activity"/>
    <property type="evidence" value="ECO:0007669"/>
    <property type="project" value="TreeGrafter"/>
</dbReference>
<evidence type="ECO:0000313" key="2">
    <source>
        <dbReference type="EMBL" id="KAB7499963.1"/>
    </source>
</evidence>
<dbReference type="OrthoDB" id="550646at2759"/>
<dbReference type="PANTHER" id="PTHR14239:SF0">
    <property type="entry name" value="F420-DEPENDENT NADP REDUCTASE"/>
    <property type="match status" value="1"/>
</dbReference>
<gene>
    <name evidence="2" type="primary">Steap3</name>
    <name evidence="2" type="ORF">Anas_12001</name>
</gene>
<sequence>NPFPTDRMDEVFIASDDTDAKTTVSNLVRAMGFTSVDWGILSAARDIEDVPLKLMPSWKRPAAVVLGLFIFLWIVALFQPHSRLYSTVERNEI</sequence>
<organism evidence="2 3">
    <name type="scientific">Armadillidium nasatum</name>
    <dbReference type="NCBI Taxonomy" id="96803"/>
    <lineage>
        <taxon>Eukaryota</taxon>
        <taxon>Metazoa</taxon>
        <taxon>Ecdysozoa</taxon>
        <taxon>Arthropoda</taxon>
        <taxon>Crustacea</taxon>
        <taxon>Multicrustacea</taxon>
        <taxon>Malacostraca</taxon>
        <taxon>Eumalacostraca</taxon>
        <taxon>Peracarida</taxon>
        <taxon>Isopoda</taxon>
        <taxon>Oniscidea</taxon>
        <taxon>Crinocheta</taxon>
        <taxon>Armadillidiidae</taxon>
        <taxon>Armadillidium</taxon>
    </lineage>
</organism>
<dbReference type="GO" id="GO:0005886">
    <property type="term" value="C:plasma membrane"/>
    <property type="evidence" value="ECO:0007669"/>
    <property type="project" value="TreeGrafter"/>
</dbReference>
<comment type="caution">
    <text evidence="2">The sequence shown here is derived from an EMBL/GenBank/DDBJ whole genome shotgun (WGS) entry which is preliminary data.</text>
</comment>
<keyword evidence="1" id="KW-0812">Transmembrane</keyword>
<dbReference type="PANTHER" id="PTHR14239">
    <property type="entry name" value="DUDULIN-RELATED"/>
    <property type="match status" value="1"/>
</dbReference>
<dbReference type="GO" id="GO:0008823">
    <property type="term" value="F:cupric reductase (NADH) activity"/>
    <property type="evidence" value="ECO:0007669"/>
    <property type="project" value="TreeGrafter"/>
</dbReference>
<keyword evidence="1" id="KW-0472">Membrane</keyword>
<keyword evidence="1" id="KW-1133">Transmembrane helix</keyword>
<protein>
    <submittedName>
        <fullName evidence="2">Metalloreductase STEAP3</fullName>
    </submittedName>
</protein>
<dbReference type="Proteomes" id="UP000326759">
    <property type="component" value="Unassembled WGS sequence"/>
</dbReference>
<evidence type="ECO:0000256" key="1">
    <source>
        <dbReference type="SAM" id="Phobius"/>
    </source>
</evidence>
<accession>A0A5N5T0F5</accession>
<reference evidence="2 3" key="1">
    <citation type="journal article" date="2019" name="PLoS Biol.">
        <title>Sex chromosomes control vertical transmission of feminizing Wolbachia symbionts in an isopod.</title>
        <authorList>
            <person name="Becking T."/>
            <person name="Chebbi M.A."/>
            <person name="Giraud I."/>
            <person name="Moumen B."/>
            <person name="Laverre T."/>
            <person name="Caubet Y."/>
            <person name="Peccoud J."/>
            <person name="Gilbert C."/>
            <person name="Cordaux R."/>
        </authorList>
    </citation>
    <scope>NUCLEOTIDE SEQUENCE [LARGE SCALE GENOMIC DNA]</scope>
    <source>
        <strain evidence="2">ANa2</strain>
        <tissue evidence="2">Whole body excluding digestive tract and cuticle</tissue>
    </source>
</reference>
<dbReference type="Gene3D" id="3.40.50.720">
    <property type="entry name" value="NAD(P)-binding Rossmann-like Domain"/>
    <property type="match status" value="1"/>
</dbReference>
<dbReference type="AlphaFoldDB" id="A0A5N5T0F5"/>
<dbReference type="EMBL" id="SEYY01015908">
    <property type="protein sequence ID" value="KAB7499963.1"/>
    <property type="molecule type" value="Genomic_DNA"/>
</dbReference>
<dbReference type="GO" id="GO:0015677">
    <property type="term" value="P:copper ion import"/>
    <property type="evidence" value="ECO:0007669"/>
    <property type="project" value="TreeGrafter"/>
</dbReference>
<evidence type="ECO:0000313" key="3">
    <source>
        <dbReference type="Proteomes" id="UP000326759"/>
    </source>
</evidence>
<dbReference type="InterPro" id="IPR051267">
    <property type="entry name" value="STEAP_metalloreductase"/>
</dbReference>
<feature type="non-terminal residue" evidence="2">
    <location>
        <position position="1"/>
    </location>
</feature>
<feature type="transmembrane region" description="Helical" evidence="1">
    <location>
        <begin position="61"/>
        <end position="78"/>
    </location>
</feature>
<keyword evidence="3" id="KW-1185">Reference proteome</keyword>